<organism evidence="2 3">
    <name type="scientific">Umezawaea tangerina</name>
    <dbReference type="NCBI Taxonomy" id="84725"/>
    <lineage>
        <taxon>Bacteria</taxon>
        <taxon>Bacillati</taxon>
        <taxon>Actinomycetota</taxon>
        <taxon>Actinomycetes</taxon>
        <taxon>Pseudonocardiales</taxon>
        <taxon>Pseudonocardiaceae</taxon>
        <taxon>Umezawaea</taxon>
    </lineage>
</organism>
<protein>
    <submittedName>
        <fullName evidence="2">RimJ/RimL family protein N-acetyltransferase</fullName>
    </submittedName>
</protein>
<gene>
    <name evidence="2" type="ORF">CLV43_11574</name>
</gene>
<dbReference type="InterPro" id="IPR016181">
    <property type="entry name" value="Acyl_CoA_acyltransferase"/>
</dbReference>
<dbReference type="Proteomes" id="UP000239494">
    <property type="component" value="Unassembled WGS sequence"/>
</dbReference>
<dbReference type="OrthoDB" id="2061990at2"/>
<evidence type="ECO:0000313" key="3">
    <source>
        <dbReference type="Proteomes" id="UP000239494"/>
    </source>
</evidence>
<dbReference type="GO" id="GO:1990189">
    <property type="term" value="F:protein N-terminal-serine acetyltransferase activity"/>
    <property type="evidence" value="ECO:0007669"/>
    <property type="project" value="TreeGrafter"/>
</dbReference>
<comment type="caution">
    <text evidence="2">The sequence shown here is derived from an EMBL/GenBank/DDBJ whole genome shotgun (WGS) entry which is preliminary data.</text>
</comment>
<dbReference type="PANTHER" id="PTHR43441:SF10">
    <property type="entry name" value="ACETYLTRANSFERASE"/>
    <property type="match status" value="1"/>
</dbReference>
<dbReference type="Pfam" id="PF13302">
    <property type="entry name" value="Acetyltransf_3"/>
    <property type="match status" value="1"/>
</dbReference>
<feature type="domain" description="N-acetyltransferase" evidence="1">
    <location>
        <begin position="15"/>
        <end position="175"/>
    </location>
</feature>
<dbReference type="Gene3D" id="3.40.630.30">
    <property type="match status" value="1"/>
</dbReference>
<dbReference type="EMBL" id="PVTF01000015">
    <property type="protein sequence ID" value="PRY34798.1"/>
    <property type="molecule type" value="Genomic_DNA"/>
</dbReference>
<keyword evidence="3" id="KW-1185">Reference proteome</keyword>
<evidence type="ECO:0000259" key="1">
    <source>
        <dbReference type="PROSITE" id="PS51186"/>
    </source>
</evidence>
<dbReference type="GO" id="GO:0008999">
    <property type="term" value="F:protein-N-terminal-alanine acetyltransferase activity"/>
    <property type="evidence" value="ECO:0007669"/>
    <property type="project" value="TreeGrafter"/>
</dbReference>
<evidence type="ECO:0000313" key="2">
    <source>
        <dbReference type="EMBL" id="PRY34798.1"/>
    </source>
</evidence>
<sequence length="183" mass="19634">MTFPIGPVELTAGELLLRPPDERDAVEALAMVRDPDSMLWNPAASVVDVASARDWCKSLGDWSPGDHATFSVVDVGSGRLVGNVSLHKIDAEQLTAEMGYRVGAWARGRGVATAAVRAVTEWGFEELGLQRVQLFHAVGNVASCRVAVKCGYRDEGTLRSASVYGDGVRYDEHLHARLAGDGV</sequence>
<dbReference type="RefSeq" id="WP_106194551.1">
    <property type="nucleotide sequence ID" value="NZ_PVTF01000015.1"/>
</dbReference>
<name>A0A2T0SN21_9PSEU</name>
<dbReference type="PANTHER" id="PTHR43441">
    <property type="entry name" value="RIBOSOMAL-PROTEIN-SERINE ACETYLTRANSFERASE"/>
    <property type="match status" value="1"/>
</dbReference>
<dbReference type="InterPro" id="IPR051908">
    <property type="entry name" value="Ribosomal_N-acetyltransferase"/>
</dbReference>
<keyword evidence="2" id="KW-0808">Transferase</keyword>
<dbReference type="AlphaFoldDB" id="A0A2T0SN21"/>
<dbReference type="PROSITE" id="PS51186">
    <property type="entry name" value="GNAT"/>
    <property type="match status" value="1"/>
</dbReference>
<accession>A0A2T0SN21</accession>
<reference evidence="2 3" key="1">
    <citation type="submission" date="2018-03" db="EMBL/GenBank/DDBJ databases">
        <title>Genomic Encyclopedia of Archaeal and Bacterial Type Strains, Phase II (KMG-II): from individual species to whole genera.</title>
        <authorList>
            <person name="Goeker M."/>
        </authorList>
    </citation>
    <scope>NUCLEOTIDE SEQUENCE [LARGE SCALE GENOMIC DNA]</scope>
    <source>
        <strain evidence="2 3">DSM 44720</strain>
    </source>
</reference>
<dbReference type="SUPFAM" id="SSF55729">
    <property type="entry name" value="Acyl-CoA N-acyltransferases (Nat)"/>
    <property type="match status" value="1"/>
</dbReference>
<dbReference type="GO" id="GO:0005737">
    <property type="term" value="C:cytoplasm"/>
    <property type="evidence" value="ECO:0007669"/>
    <property type="project" value="TreeGrafter"/>
</dbReference>
<dbReference type="InterPro" id="IPR000182">
    <property type="entry name" value="GNAT_dom"/>
</dbReference>
<proteinExistence type="predicted"/>